<gene>
    <name evidence="1" type="ORF">pgond44_00895</name>
</gene>
<dbReference type="STRING" id="1189619.pgond44_00895"/>
<organism evidence="1 2">
    <name type="scientific">Psychroflexus gondwanensis ACAM 44</name>
    <dbReference type="NCBI Taxonomy" id="1189619"/>
    <lineage>
        <taxon>Bacteria</taxon>
        <taxon>Pseudomonadati</taxon>
        <taxon>Bacteroidota</taxon>
        <taxon>Flavobacteriia</taxon>
        <taxon>Flavobacteriales</taxon>
        <taxon>Flavobacteriaceae</taxon>
        <taxon>Psychroflexus</taxon>
    </lineage>
</organism>
<proteinExistence type="predicted"/>
<sequence>MKTYENITELSTNELLKIDGGYEVPSGSASYDAVYAISYAVSFESDCLKLSMSISGSLFGRSW</sequence>
<dbReference type="EMBL" id="APLF01000001">
    <property type="protein sequence ID" value="EMY82637.1"/>
    <property type="molecule type" value="Genomic_DNA"/>
</dbReference>
<dbReference type="RefSeq" id="WP_003434902.1">
    <property type="nucleotide sequence ID" value="NZ_APLF01000001.1"/>
</dbReference>
<dbReference type="Proteomes" id="UP000012317">
    <property type="component" value="Unassembled WGS sequence"/>
</dbReference>
<dbReference type="AlphaFoldDB" id="N1WZN6"/>
<reference evidence="1 2" key="1">
    <citation type="journal article" date="2014" name="Genome Biol. Evol.">
        <title>Extensive gene acquisition in the extremely psychrophilic bacterial species Psychroflexus torquis and the link to sea-ice ecosystem specialism.</title>
        <authorList>
            <person name="Feng S."/>
            <person name="Powell S.M."/>
            <person name="Wilson R."/>
            <person name="Bowman J.P."/>
        </authorList>
    </citation>
    <scope>NUCLEOTIDE SEQUENCE [LARGE SCALE GENOMIC DNA]</scope>
    <source>
        <strain evidence="1 2">ACAM 44</strain>
    </source>
</reference>
<keyword evidence="2" id="KW-1185">Reference proteome</keyword>
<name>N1WZN6_9FLAO</name>
<protein>
    <submittedName>
        <fullName evidence="1">Uncharacterized protein</fullName>
    </submittedName>
</protein>
<comment type="caution">
    <text evidence="1">The sequence shown here is derived from an EMBL/GenBank/DDBJ whole genome shotgun (WGS) entry which is preliminary data.</text>
</comment>
<accession>N1WZN6</accession>
<evidence type="ECO:0000313" key="1">
    <source>
        <dbReference type="EMBL" id="EMY82637.1"/>
    </source>
</evidence>
<evidence type="ECO:0000313" key="2">
    <source>
        <dbReference type="Proteomes" id="UP000012317"/>
    </source>
</evidence>